<gene>
    <name evidence="1" type="ORF">GCM10009838_36240</name>
</gene>
<dbReference type="Gene3D" id="2.30.110.10">
    <property type="entry name" value="Electron Transport, Fmn-binding Protein, Chain A"/>
    <property type="match status" value="1"/>
</dbReference>
<reference evidence="1 2" key="1">
    <citation type="journal article" date="2019" name="Int. J. Syst. Evol. Microbiol.">
        <title>The Global Catalogue of Microorganisms (GCM) 10K type strain sequencing project: providing services to taxonomists for standard genome sequencing and annotation.</title>
        <authorList>
            <consortium name="The Broad Institute Genomics Platform"/>
            <consortium name="The Broad Institute Genome Sequencing Center for Infectious Disease"/>
            <person name="Wu L."/>
            <person name="Ma J."/>
        </authorList>
    </citation>
    <scope>NUCLEOTIDE SEQUENCE [LARGE SCALE GENOMIC DNA]</scope>
    <source>
        <strain evidence="1 2">JCM 16013</strain>
    </source>
</reference>
<evidence type="ECO:0000313" key="1">
    <source>
        <dbReference type="EMBL" id="GAA1973208.1"/>
    </source>
</evidence>
<proteinExistence type="predicted"/>
<dbReference type="SUPFAM" id="SSF50475">
    <property type="entry name" value="FMN-binding split barrel"/>
    <property type="match status" value="1"/>
</dbReference>
<organism evidence="1 2">
    <name type="scientific">Catenulispora subtropica</name>
    <dbReference type="NCBI Taxonomy" id="450798"/>
    <lineage>
        <taxon>Bacteria</taxon>
        <taxon>Bacillati</taxon>
        <taxon>Actinomycetota</taxon>
        <taxon>Actinomycetes</taxon>
        <taxon>Catenulisporales</taxon>
        <taxon>Catenulisporaceae</taxon>
        <taxon>Catenulispora</taxon>
    </lineage>
</organism>
<evidence type="ECO:0000313" key="2">
    <source>
        <dbReference type="Proteomes" id="UP001499854"/>
    </source>
</evidence>
<name>A0ABN2RQK2_9ACTN</name>
<dbReference type="InterPro" id="IPR012349">
    <property type="entry name" value="Split_barrel_FMN-bd"/>
</dbReference>
<accession>A0ABN2RQK2</accession>
<dbReference type="RefSeq" id="WP_344658218.1">
    <property type="nucleotide sequence ID" value="NZ_BAAAQM010000019.1"/>
</dbReference>
<comment type="caution">
    <text evidence="1">The sequence shown here is derived from an EMBL/GenBank/DDBJ whole genome shotgun (WGS) entry which is preliminary data.</text>
</comment>
<sequence>MALTVEFDGTDTPTAAIGHSVEAIAAGTQVLSLATADADGNPHANMAFFALGREFDLFFVSEPSTLHGRNSELRAAASAAVWLPPPEFGEGLRGMQVTGECGVARGADAEAAFEAYQGRFPTFGTDPAVRAAFLDGSAAASLYRFRVAHLRLVDEPNLGRRNYLELSVRR</sequence>
<dbReference type="EMBL" id="BAAAQM010000019">
    <property type="protein sequence ID" value="GAA1973208.1"/>
    <property type="molecule type" value="Genomic_DNA"/>
</dbReference>
<dbReference type="Proteomes" id="UP001499854">
    <property type="component" value="Unassembled WGS sequence"/>
</dbReference>
<protein>
    <recommendedName>
        <fullName evidence="3">Pyridoxamine 5'-phosphate oxidase putative domain-containing protein</fullName>
    </recommendedName>
</protein>
<evidence type="ECO:0008006" key="3">
    <source>
        <dbReference type="Google" id="ProtNLM"/>
    </source>
</evidence>
<keyword evidence="2" id="KW-1185">Reference proteome</keyword>